<dbReference type="PANTHER" id="PTHR13812">
    <property type="entry name" value="KETIMINE REDUCTASE MU-CRYSTALLIN"/>
    <property type="match status" value="1"/>
</dbReference>
<dbReference type="SUPFAM" id="SSF51735">
    <property type="entry name" value="NAD(P)-binding Rossmann-fold domains"/>
    <property type="match status" value="1"/>
</dbReference>
<gene>
    <name evidence="1" type="ORF">SAMN02745751_02824</name>
</gene>
<dbReference type="Proteomes" id="UP000184052">
    <property type="component" value="Unassembled WGS sequence"/>
</dbReference>
<accession>A0A1M6K8Z9</accession>
<protein>
    <submittedName>
        <fullName evidence="1">Ornithine cyclodeaminase</fullName>
    </submittedName>
</protein>
<name>A0A1M6K8Z9_9FIRM</name>
<proteinExistence type="predicted"/>
<dbReference type="GO" id="GO:0005737">
    <property type="term" value="C:cytoplasm"/>
    <property type="evidence" value="ECO:0007669"/>
    <property type="project" value="TreeGrafter"/>
</dbReference>
<dbReference type="STRING" id="1121476.SAMN02745751_02824"/>
<dbReference type="InterPro" id="IPR003462">
    <property type="entry name" value="ODC_Mu_crystall"/>
</dbReference>
<dbReference type="RefSeq" id="WP_073050215.1">
    <property type="nucleotide sequence ID" value="NZ_FQZL01000025.1"/>
</dbReference>
<dbReference type="Gene3D" id="3.40.50.720">
    <property type="entry name" value="NAD(P)-binding Rossmann-like Domain"/>
    <property type="match status" value="1"/>
</dbReference>
<dbReference type="Pfam" id="PF02423">
    <property type="entry name" value="OCD_Mu_crystall"/>
    <property type="match status" value="1"/>
</dbReference>
<dbReference type="AlphaFoldDB" id="A0A1M6K8Z9"/>
<sequence>MSKRVEFLYLQQEDCVKAGGYDMKGTMAATERSFFLHGKGDFMLPHKPVLRWGGPETEETTGRIMSMPSFLGGLEYDEELKAKGLLGAVNTSGIKWIPSKPHNPKKYGLPRANAIIIIVDPETLMPDVIMDGALVSAMRTGAASGVAIKYLANPGAEVMGLVGASVQGITQTHAFKCGAPSLKLCKVYDLNKETAENFCERMKKEIPDMDFVAVDSAEEAFVGSDVISTATMAKAPYVDGKWYKKGAVHCEISFWDTPAEALTYVDHVVVDDFDAVSGHGVDVSYRAVRDGVIPREKVTDLGQTVVGNIQVRKSEDDIIFFNPIGMGIHDLSEAHRVFTNAKEMGLGRKLPLWENPILG</sequence>
<dbReference type="PIRSF" id="PIRSF001439">
    <property type="entry name" value="CryM"/>
    <property type="match status" value="1"/>
</dbReference>
<dbReference type="EMBL" id="FQZL01000025">
    <property type="protein sequence ID" value="SHJ55340.1"/>
    <property type="molecule type" value="Genomic_DNA"/>
</dbReference>
<dbReference type="InterPro" id="IPR023401">
    <property type="entry name" value="ODC_N"/>
</dbReference>
<dbReference type="InterPro" id="IPR036291">
    <property type="entry name" value="NAD(P)-bd_dom_sf"/>
</dbReference>
<dbReference type="PANTHER" id="PTHR13812:SF19">
    <property type="entry name" value="KETIMINE REDUCTASE MU-CRYSTALLIN"/>
    <property type="match status" value="1"/>
</dbReference>
<reference evidence="1 2" key="1">
    <citation type="submission" date="2016-11" db="EMBL/GenBank/DDBJ databases">
        <authorList>
            <person name="Jaros S."/>
            <person name="Januszkiewicz K."/>
            <person name="Wedrychowicz H."/>
        </authorList>
    </citation>
    <scope>NUCLEOTIDE SEQUENCE [LARGE SCALE GENOMIC DNA]</scope>
    <source>
        <strain evidence="1 2">DSM 17477</strain>
    </source>
</reference>
<evidence type="ECO:0000313" key="2">
    <source>
        <dbReference type="Proteomes" id="UP000184052"/>
    </source>
</evidence>
<organism evidence="1 2">
    <name type="scientific">Dethiosulfatibacter aminovorans DSM 17477</name>
    <dbReference type="NCBI Taxonomy" id="1121476"/>
    <lineage>
        <taxon>Bacteria</taxon>
        <taxon>Bacillati</taxon>
        <taxon>Bacillota</taxon>
        <taxon>Tissierellia</taxon>
        <taxon>Dethiosulfatibacter</taxon>
    </lineage>
</organism>
<dbReference type="Gene3D" id="3.30.1780.10">
    <property type="entry name" value="ornithine cyclodeaminase, domain 1"/>
    <property type="match status" value="1"/>
</dbReference>
<keyword evidence="2" id="KW-1185">Reference proteome</keyword>
<evidence type="ECO:0000313" key="1">
    <source>
        <dbReference type="EMBL" id="SHJ55340.1"/>
    </source>
</evidence>
<dbReference type="OrthoDB" id="9792005at2"/>